<evidence type="ECO:0000313" key="4">
    <source>
        <dbReference type="Proteomes" id="UP000192140"/>
    </source>
</evidence>
<dbReference type="InterPro" id="IPR036086">
    <property type="entry name" value="ParB/Sulfiredoxin_sf"/>
</dbReference>
<evidence type="ECO:0000313" key="3">
    <source>
        <dbReference type="EMBL" id="CVI64334.1"/>
    </source>
</evidence>
<feature type="compositionally biased region" description="Acidic residues" evidence="1">
    <location>
        <begin position="530"/>
        <end position="560"/>
    </location>
</feature>
<dbReference type="SMART" id="SM00470">
    <property type="entry name" value="ParB"/>
    <property type="match status" value="1"/>
</dbReference>
<feature type="region of interest" description="Disordered" evidence="1">
    <location>
        <begin position="530"/>
        <end position="595"/>
    </location>
</feature>
<reference evidence="3" key="1">
    <citation type="submission" date="2016-01" db="EMBL/GenBank/DDBJ databases">
        <authorList>
            <person name="Regsiter A."/>
            <person name="william w."/>
        </authorList>
    </citation>
    <scope>NUCLEOTIDE SEQUENCE</scope>
    <source>
        <strain evidence="3">NCPPB 1641</strain>
    </source>
</reference>
<dbReference type="EMBL" id="FCNP01000051">
    <property type="protein sequence ID" value="CVI64334.1"/>
    <property type="molecule type" value="Genomic_DNA"/>
</dbReference>
<feature type="compositionally biased region" description="Acidic residues" evidence="1">
    <location>
        <begin position="576"/>
        <end position="588"/>
    </location>
</feature>
<keyword evidence="4" id="KW-1185">Reference proteome</keyword>
<dbReference type="GO" id="GO:0005694">
    <property type="term" value="C:chromosome"/>
    <property type="evidence" value="ECO:0007669"/>
    <property type="project" value="TreeGrafter"/>
</dbReference>
<dbReference type="RefSeq" id="WP_080855488.1">
    <property type="nucleotide sequence ID" value="NZ_LT009778.1"/>
</dbReference>
<dbReference type="Gene3D" id="1.10.10.2830">
    <property type="match status" value="1"/>
</dbReference>
<feature type="compositionally biased region" description="Basic and acidic residues" evidence="1">
    <location>
        <begin position="1"/>
        <end position="20"/>
    </location>
</feature>
<dbReference type="Pfam" id="PF02195">
    <property type="entry name" value="ParB_N"/>
    <property type="match status" value="1"/>
</dbReference>
<dbReference type="NCBIfam" id="NF010406">
    <property type="entry name" value="PRK13832.1"/>
    <property type="match status" value="1"/>
</dbReference>
<gene>
    <name evidence="3" type="ORF">AGR7A_pTi0070</name>
</gene>
<feature type="domain" description="ParB-like N-terminal" evidence="2">
    <location>
        <begin position="4"/>
        <end position="97"/>
    </location>
</feature>
<dbReference type="InterPro" id="IPR003115">
    <property type="entry name" value="ParB_N"/>
</dbReference>
<sequence>MQILKLDPRALKDNPDDTRRSKSSPQSDALLLATVKAVGIIQPPVISPEVDGGNGYIIQAGHRRVKQAIAAGLEEITVLVVEAANDNGAMRSMIENIAREPLNPVDQWRGIERLVALGWTEEAIGVALALPVRQIRKLRLLANVLPAALDHMALGDMPNEQQLRTIAAASLDEQKEVWKAHRPKKTERADWYNISRALSKTRMFAKDASFGDDLATAYGIEWLEDLFAPADQDSRYTTNVEAFLGAQQEWMTNNLPKKGAIIEVNNWGQPELPKRAERIYGKPSKSDNVGMYLDRDGKVQSVAYRMPEEKKKGRGDAATAGGLPETDDAIVDTPKSRPDVTQKGQDMIGDFRTDALHEALGRTPIEDDTLMALLVLAFAGLNVRVDSGANDAVLGSKRFKRHAARLIGEDGKLAFDGETLRVTARSMLIDVLSCRRGMSNSGVVSRIAGDAIGADSFLANMGSEDFLLCLSRQAMEAAAKEANVLPRQKVRETRAALVDHFKQERFVHASALFAADPQDIADLIKAGEVVEDDDTGGNDAEGDAAEDAAADEATIDEDEGLTAPDAEGDLPNPSEEGSEDGDPDDEQDAYGIAAE</sequence>
<dbReference type="InterPro" id="IPR050336">
    <property type="entry name" value="Chromosome_partition/occlusion"/>
</dbReference>
<name>A0A1S7UBQ7_9HYPH</name>
<feature type="region of interest" description="Disordered" evidence="1">
    <location>
        <begin position="1"/>
        <end position="26"/>
    </location>
</feature>
<dbReference type="SUPFAM" id="SSF109709">
    <property type="entry name" value="KorB DNA-binding domain-like"/>
    <property type="match status" value="1"/>
</dbReference>
<protein>
    <recommendedName>
        <fullName evidence="2">ParB-like N-terminal domain-containing protein</fullName>
    </recommendedName>
</protein>
<dbReference type="GO" id="GO:0007059">
    <property type="term" value="P:chromosome segregation"/>
    <property type="evidence" value="ECO:0007669"/>
    <property type="project" value="TreeGrafter"/>
</dbReference>
<feature type="region of interest" description="Disordered" evidence="1">
    <location>
        <begin position="308"/>
        <end position="345"/>
    </location>
</feature>
<dbReference type="Proteomes" id="UP000192140">
    <property type="component" value="Unassembled WGS sequence"/>
</dbReference>
<dbReference type="Gene3D" id="3.90.1530.30">
    <property type="match status" value="1"/>
</dbReference>
<dbReference type="SUPFAM" id="SSF110849">
    <property type="entry name" value="ParB/Sulfiredoxin"/>
    <property type="match status" value="1"/>
</dbReference>
<evidence type="ECO:0000256" key="1">
    <source>
        <dbReference type="SAM" id="MobiDB-lite"/>
    </source>
</evidence>
<comment type="caution">
    <text evidence="3">The sequence shown here is derived from an EMBL/GenBank/DDBJ whole genome shotgun (WGS) entry which is preliminary data.</text>
</comment>
<accession>A0A1S7UBQ7</accession>
<organism evidence="3 4">
    <name type="scientific">Agrobacterium deltaense NCPPB 1641</name>
    <dbReference type="NCBI Taxonomy" id="1183425"/>
    <lineage>
        <taxon>Bacteria</taxon>
        <taxon>Pseudomonadati</taxon>
        <taxon>Pseudomonadota</taxon>
        <taxon>Alphaproteobacteria</taxon>
        <taxon>Hyphomicrobiales</taxon>
        <taxon>Rhizobiaceae</taxon>
        <taxon>Rhizobium/Agrobacterium group</taxon>
        <taxon>Agrobacterium</taxon>
    </lineage>
</organism>
<dbReference type="AlphaFoldDB" id="A0A1S7UBQ7"/>
<dbReference type="PANTHER" id="PTHR33375">
    <property type="entry name" value="CHROMOSOME-PARTITIONING PROTEIN PARB-RELATED"/>
    <property type="match status" value="1"/>
</dbReference>
<evidence type="ECO:0000259" key="2">
    <source>
        <dbReference type="SMART" id="SM00470"/>
    </source>
</evidence>
<dbReference type="PANTHER" id="PTHR33375:SF7">
    <property type="entry name" value="CHROMOSOME 2-PARTITIONING PROTEIN PARB-RELATED"/>
    <property type="match status" value="1"/>
</dbReference>
<proteinExistence type="predicted"/>